<proteinExistence type="predicted"/>
<name>A0A1N7L7D8_9RHOB</name>
<dbReference type="AlphaFoldDB" id="A0A1N7L7D8"/>
<sequence>MEFARLAFPPHLRRSSILKARHRPEGYDDAFDADTFWYDAIWARGRVHLVCPPFNNLKPAVLGARYRLDGAPARLLRHRAYKRHAVLELDARARPARIDVTIGDWTGDSAVHAAGLPGIDGARVHFYINKDNDLRWMADHARFTSARHGLDAVVVIDNGSTRYAPAEIAATLEGQGVRALVFEAPYRYGPIGLPPFRRTEKYLQTALFNALRLRGLDRAGAVLNCDLDELVLGPQSVFEATRAARLKFLQIRGQWMTPPPGKAPPFTHADHVFHHDPPKPCPTKWCLDPSGPLGRFSWDIHGFERLGVLHNFPARGFRFLHCRGVSTAWKGQGRLKVPEKTRHDPEAAAVLGDVFGA</sequence>
<evidence type="ECO:0000313" key="1">
    <source>
        <dbReference type="EMBL" id="SIS69600.1"/>
    </source>
</evidence>
<evidence type="ECO:0000313" key="2">
    <source>
        <dbReference type="Proteomes" id="UP000186684"/>
    </source>
</evidence>
<accession>A0A1N7L7D8</accession>
<dbReference type="EMBL" id="FTOQ01000002">
    <property type="protein sequence ID" value="SIS69600.1"/>
    <property type="molecule type" value="Genomic_DNA"/>
</dbReference>
<protein>
    <submittedName>
        <fullName evidence="1">Uncharacterized protein</fullName>
    </submittedName>
</protein>
<keyword evidence="2" id="KW-1185">Reference proteome</keyword>
<dbReference type="STRING" id="633194.SAMN05421759_102434"/>
<dbReference type="Proteomes" id="UP000186684">
    <property type="component" value="Unassembled WGS sequence"/>
</dbReference>
<reference evidence="2" key="1">
    <citation type="submission" date="2017-01" db="EMBL/GenBank/DDBJ databases">
        <authorList>
            <person name="Varghese N."/>
            <person name="Submissions S."/>
        </authorList>
    </citation>
    <scope>NUCLEOTIDE SEQUENCE [LARGE SCALE GENOMIC DNA]</scope>
    <source>
        <strain evidence="2">DSM 29430</strain>
    </source>
</reference>
<organism evidence="1 2">
    <name type="scientific">Roseivivax lentus</name>
    <dbReference type="NCBI Taxonomy" id="633194"/>
    <lineage>
        <taxon>Bacteria</taxon>
        <taxon>Pseudomonadati</taxon>
        <taxon>Pseudomonadota</taxon>
        <taxon>Alphaproteobacteria</taxon>
        <taxon>Rhodobacterales</taxon>
        <taxon>Roseobacteraceae</taxon>
        <taxon>Roseivivax</taxon>
    </lineage>
</organism>
<gene>
    <name evidence="1" type="ORF">SAMN05421759_102434</name>
</gene>